<dbReference type="OrthoDB" id="31120at2157"/>
<proteinExistence type="predicted"/>
<feature type="domain" description="Formylmethanofuran dehydrogenase subunit E" evidence="1">
    <location>
        <begin position="13"/>
        <end position="155"/>
    </location>
</feature>
<dbReference type="HOGENOM" id="CLU_087508_0_0_2"/>
<sequence>MVSRELVQKAKAFHGHVCPFLVLGLRATEIGFSKLGLRRPGEAETIREDVIAIVEANNCFADGVQVASGCTLGNNSLIYLDTGKNAVTFYRRDTGKGVRIYVHSDKVRELFPSRGSELWRKVVVERKGSKEEAEELAKIWEEIGYKMADLSEEFFKIEDVALKQVIERAPIFESVRCVSCGELVRADRVFYLDGKPYCAKCAGLEVPAVIGRGIVNSFHVPF</sequence>
<dbReference type="PANTHER" id="PTHR39418">
    <property type="entry name" value="DEHYDROGENASE-RELATED"/>
    <property type="match status" value="1"/>
</dbReference>
<protein>
    <submittedName>
        <fullName evidence="2">Formylmethanofuran dehydrogenase</fullName>
    </submittedName>
</protein>
<dbReference type="Proteomes" id="UP000067434">
    <property type="component" value="Chromosome"/>
</dbReference>
<dbReference type="PANTHER" id="PTHR39418:SF1">
    <property type="entry name" value="DEHYDROGENASE"/>
    <property type="match status" value="1"/>
</dbReference>
<evidence type="ECO:0000313" key="3">
    <source>
        <dbReference type="Proteomes" id="UP000067434"/>
    </source>
</evidence>
<dbReference type="InterPro" id="IPR003814">
    <property type="entry name" value="FmdEsu_dom"/>
</dbReference>
<accession>A0A0F7FHN0</accession>
<dbReference type="Pfam" id="PF02663">
    <property type="entry name" value="FmdE"/>
    <property type="match status" value="1"/>
</dbReference>
<dbReference type="InterPro" id="IPR053194">
    <property type="entry name" value="tRNA_methyltr_O"/>
</dbReference>
<dbReference type="STRING" id="1550241.MA03_02525"/>
<dbReference type="InterPro" id="IPR026328">
    <property type="entry name" value="FmdE"/>
</dbReference>
<evidence type="ECO:0000259" key="1">
    <source>
        <dbReference type="Pfam" id="PF02663"/>
    </source>
</evidence>
<dbReference type="SUPFAM" id="SSF143555">
    <property type="entry name" value="FwdE-like"/>
    <property type="match status" value="1"/>
</dbReference>
<dbReference type="EMBL" id="CP009961">
    <property type="protein sequence ID" value="AKG38372.1"/>
    <property type="molecule type" value="Genomic_DNA"/>
</dbReference>
<dbReference type="KEGG" id="thf:MA03_02525"/>
<dbReference type="PATRIC" id="fig|1550241.5.peg.518"/>
<gene>
    <name evidence="2" type="ORF">MA03_02525</name>
</gene>
<dbReference type="Gene3D" id="3.30.1330.130">
    <property type="match status" value="1"/>
</dbReference>
<dbReference type="GeneID" id="25401070"/>
<organism evidence="2 3">
    <name type="scientific">Infirmifilum uzonense</name>
    <dbReference type="NCBI Taxonomy" id="1550241"/>
    <lineage>
        <taxon>Archaea</taxon>
        <taxon>Thermoproteota</taxon>
        <taxon>Thermoprotei</taxon>
        <taxon>Thermofilales</taxon>
        <taxon>Thermofilaceae</taxon>
        <taxon>Infirmifilum</taxon>
    </lineage>
</organism>
<name>A0A0F7FHN0_9CREN</name>
<dbReference type="AlphaFoldDB" id="A0A0F7FHN0"/>
<keyword evidence="3" id="KW-1185">Reference proteome</keyword>
<evidence type="ECO:0000313" key="2">
    <source>
        <dbReference type="EMBL" id="AKG38372.1"/>
    </source>
</evidence>
<dbReference type="RefSeq" id="WP_052883767.1">
    <property type="nucleotide sequence ID" value="NZ_CP009961.1"/>
</dbReference>
<reference evidence="2 3" key="1">
    <citation type="journal article" date="2015" name="Stand. Genomic Sci.">
        <title>Complete genome sequence of and proposal of Thermofilum uzonense sp. nov. a novel hyperthermophilic crenarchaeon and emended description of the genus Thermofilum.</title>
        <authorList>
            <person name="Toshchakov S.V."/>
            <person name="Korzhenkov A.A."/>
            <person name="Samarov N.I."/>
            <person name="Mazunin I.O."/>
            <person name="Mozhey O.I."/>
            <person name="Shmyr I.S."/>
            <person name="Derbikova K.S."/>
            <person name="Taranov E.A."/>
            <person name="Dominova I.N."/>
            <person name="Bonch-Osmolovskaya E.A."/>
            <person name="Patrushev M.V."/>
            <person name="Podosokorskaya O.A."/>
            <person name="Kublanov I.V."/>
        </authorList>
    </citation>
    <scope>NUCLEOTIDE SEQUENCE [LARGE SCALE GENOMIC DNA]</scope>
    <source>
        <strain evidence="2 3">1807-2</strain>
    </source>
</reference>
<dbReference type="PIRSF" id="PIRSF006578">
    <property type="entry name" value="FwdE"/>
    <property type="match status" value="1"/>
</dbReference>